<evidence type="ECO:0000313" key="2">
    <source>
        <dbReference type="Proteomes" id="UP000323000"/>
    </source>
</evidence>
<gene>
    <name evidence="1" type="ORF">EZV62_007395</name>
</gene>
<reference evidence="2" key="1">
    <citation type="journal article" date="2019" name="Gigascience">
        <title>De novo genome assembly of the endangered Acer yangbiense, a plant species with extremely small populations endemic to Yunnan Province, China.</title>
        <authorList>
            <person name="Yang J."/>
            <person name="Wariss H.M."/>
            <person name="Tao L."/>
            <person name="Zhang R."/>
            <person name="Yun Q."/>
            <person name="Hollingsworth P."/>
            <person name="Dao Z."/>
            <person name="Luo G."/>
            <person name="Guo H."/>
            <person name="Ma Y."/>
            <person name="Sun W."/>
        </authorList>
    </citation>
    <scope>NUCLEOTIDE SEQUENCE [LARGE SCALE GENOMIC DNA]</scope>
    <source>
        <strain evidence="2">cv. Malutang</strain>
    </source>
</reference>
<dbReference type="EMBL" id="VAHF01000003">
    <property type="protein sequence ID" value="TXG66120.1"/>
    <property type="molecule type" value="Genomic_DNA"/>
</dbReference>
<name>A0A5C7I9Y1_9ROSI</name>
<sequence>MQAGSWARAARRLATVAAMSVESEEMVLRKRSYKRVERRVEEQTTSECGEELGRQNGGTTSYIVNYGIAYEIWEALSKHFESTSTARILDLKSQLTNLRKEGTTINQYLFQFKDIADKFATVGEPLSYRYHLGYFSEGLGPEYDAFVTSIENIVDRPSIEDVHSLLLSHES</sequence>
<protein>
    <submittedName>
        <fullName evidence="1">Uncharacterized protein</fullName>
    </submittedName>
</protein>
<dbReference type="Proteomes" id="UP000323000">
    <property type="component" value="Chromosome 3"/>
</dbReference>
<organism evidence="1 2">
    <name type="scientific">Acer yangbiense</name>
    <dbReference type="NCBI Taxonomy" id="1000413"/>
    <lineage>
        <taxon>Eukaryota</taxon>
        <taxon>Viridiplantae</taxon>
        <taxon>Streptophyta</taxon>
        <taxon>Embryophyta</taxon>
        <taxon>Tracheophyta</taxon>
        <taxon>Spermatophyta</taxon>
        <taxon>Magnoliopsida</taxon>
        <taxon>eudicotyledons</taxon>
        <taxon>Gunneridae</taxon>
        <taxon>Pentapetalae</taxon>
        <taxon>rosids</taxon>
        <taxon>malvids</taxon>
        <taxon>Sapindales</taxon>
        <taxon>Sapindaceae</taxon>
        <taxon>Hippocastanoideae</taxon>
        <taxon>Acereae</taxon>
        <taxon>Acer</taxon>
    </lineage>
</organism>
<keyword evidence="2" id="KW-1185">Reference proteome</keyword>
<comment type="caution">
    <text evidence="1">The sequence shown here is derived from an EMBL/GenBank/DDBJ whole genome shotgun (WGS) entry which is preliminary data.</text>
</comment>
<dbReference type="OrthoDB" id="1912561at2759"/>
<dbReference type="PANTHER" id="PTHR47481:SF22">
    <property type="entry name" value="RETROTRANSPOSON GAG DOMAIN-CONTAINING PROTEIN"/>
    <property type="match status" value="1"/>
</dbReference>
<dbReference type="AlphaFoldDB" id="A0A5C7I9Y1"/>
<proteinExistence type="predicted"/>
<evidence type="ECO:0000313" key="1">
    <source>
        <dbReference type="EMBL" id="TXG66120.1"/>
    </source>
</evidence>
<dbReference type="PANTHER" id="PTHR47481">
    <property type="match status" value="1"/>
</dbReference>
<dbReference type="Pfam" id="PF14223">
    <property type="entry name" value="Retrotran_gag_2"/>
    <property type="match status" value="1"/>
</dbReference>
<accession>A0A5C7I9Y1</accession>